<proteinExistence type="predicted"/>
<keyword evidence="2" id="KW-0472">Membrane</keyword>
<dbReference type="PANTHER" id="PTHR40940">
    <property type="entry name" value="PROTEIN BATD-RELATED"/>
    <property type="match status" value="1"/>
</dbReference>
<name>A0A2T3NZT9_9GAMM</name>
<accession>A0A2T3NZT9</accession>
<protein>
    <submittedName>
        <fullName evidence="3">Protein BatD</fullName>
    </submittedName>
</protein>
<evidence type="ECO:0000256" key="2">
    <source>
        <dbReference type="SAM" id="Phobius"/>
    </source>
</evidence>
<gene>
    <name evidence="3" type="ORF">C9I98_00550</name>
</gene>
<reference evidence="3 4" key="1">
    <citation type="submission" date="2018-01" db="EMBL/GenBank/DDBJ databases">
        <title>Whole genome sequencing of Histamine producing bacteria.</title>
        <authorList>
            <person name="Butler K."/>
        </authorList>
    </citation>
    <scope>NUCLEOTIDE SEQUENCE [LARGE SCALE GENOMIC DNA]</scope>
    <source>
        <strain evidence="3 4">DSM 100436</strain>
    </source>
</reference>
<dbReference type="InterPro" id="IPR025738">
    <property type="entry name" value="BatD"/>
</dbReference>
<dbReference type="Pfam" id="PF13584">
    <property type="entry name" value="BatD"/>
    <property type="match status" value="1"/>
</dbReference>
<feature type="transmembrane region" description="Helical" evidence="2">
    <location>
        <begin position="21"/>
        <end position="42"/>
    </location>
</feature>
<dbReference type="EMBL" id="PYMA01000001">
    <property type="protein sequence ID" value="PSW21791.1"/>
    <property type="molecule type" value="Genomic_DNA"/>
</dbReference>
<evidence type="ECO:0000313" key="4">
    <source>
        <dbReference type="Proteomes" id="UP000241771"/>
    </source>
</evidence>
<dbReference type="Proteomes" id="UP000241771">
    <property type="component" value="Unassembled WGS sequence"/>
</dbReference>
<evidence type="ECO:0000313" key="3">
    <source>
        <dbReference type="EMBL" id="PSW21791.1"/>
    </source>
</evidence>
<sequence>MVTAMTPQLTQPQRSLLPRRVSLFVRYFLCLLMFTFSLQSYAAQAIATVSKNVVGVNEVFQLKVSIDDNVNTSSLDLSPLGEHFNYGTPSVSSGTSIVNGVVTRSTEWTVAVAAKEIGEWTIPSFRIGATETDPITITSLKSANSTNGGTAKPDIHLDFDIDKDSLYIGESIRYTVRIRIGEQLSQPTLIAPSGEGLEVKQNGDDRQTETVLNGKRYIIITRDYQITANKAGDILLRGAQFKGNVIKGSRGFGSTLRVPLDLQTQDITLAVTDKPADYKGLWLPTEDLVLEQDWQPQTETVKVGEPISRTITLKIKNAEQSTMPNLSLNYPSNVRVYDEKPIYGSDAGYTTMTVKQVIIARNEGNVSLPPLTINWWNTSTNRQESSKIEGFELSVQAGETGNNALPLQPAPDVAPTANQPTPQPVSTETSSNWWPWLSLVLFILWVGTIKLWLNERKKHPVEVADKGMKANNTITPVAGMLKAAKDDQPIQFQAYFDQWRAANPEHPSTTEVKAAIERYMQQQYSKSGLDNESTSTLITLLESLEKQNKVHKNTQQSALSPLVPDA</sequence>
<comment type="caution">
    <text evidence="3">The sequence shown here is derived from an EMBL/GenBank/DDBJ whole genome shotgun (WGS) entry which is preliminary data.</text>
</comment>
<keyword evidence="2" id="KW-0812">Transmembrane</keyword>
<organism evidence="3 4">
    <name type="scientific">Photobacterium sanctipauli</name>
    <dbReference type="NCBI Taxonomy" id="1342794"/>
    <lineage>
        <taxon>Bacteria</taxon>
        <taxon>Pseudomonadati</taxon>
        <taxon>Pseudomonadota</taxon>
        <taxon>Gammaproteobacteria</taxon>
        <taxon>Vibrionales</taxon>
        <taxon>Vibrionaceae</taxon>
        <taxon>Photobacterium</taxon>
    </lineage>
</organism>
<feature type="compositionally biased region" description="Polar residues" evidence="1">
    <location>
        <begin position="416"/>
        <end position="428"/>
    </location>
</feature>
<dbReference type="AlphaFoldDB" id="A0A2T3NZT9"/>
<evidence type="ECO:0000256" key="1">
    <source>
        <dbReference type="SAM" id="MobiDB-lite"/>
    </source>
</evidence>
<keyword evidence="2" id="KW-1133">Transmembrane helix</keyword>
<keyword evidence="4" id="KW-1185">Reference proteome</keyword>
<dbReference type="PANTHER" id="PTHR40940:SF1">
    <property type="entry name" value="PROTEIN BATD"/>
    <property type="match status" value="1"/>
</dbReference>
<feature type="region of interest" description="Disordered" evidence="1">
    <location>
        <begin position="401"/>
        <end position="428"/>
    </location>
</feature>